<evidence type="ECO:0000313" key="1">
    <source>
        <dbReference type="EMBL" id="PLT92960.1"/>
    </source>
</evidence>
<dbReference type="Gene3D" id="6.10.140.1340">
    <property type="match status" value="1"/>
</dbReference>
<accession>A0ABX4TCC1</accession>
<dbReference type="EMBL" id="NBUC01000176">
    <property type="protein sequence ID" value="PLT92960.1"/>
    <property type="molecule type" value="Genomic_DNA"/>
</dbReference>
<protein>
    <recommendedName>
        <fullName evidence="3">DUF2892 domain-containing protein</fullName>
    </recommendedName>
</protein>
<name>A0ABX4TCC1_9HYPH</name>
<gene>
    <name evidence="1" type="ORF">BMJ33_32445</name>
</gene>
<sequence>MATTANRVDAQTSDEINRRLRLQMEERLAYYETHPDQIEARLTELDREWDIERTLEANASTLAFTGTMLAATVDRRWLALPAIVTGFLFQHAIQGWCPPLPILRRLGFRTAEEINQERYALKALRGDFEAQSGNKLDAVLRAVGIR</sequence>
<dbReference type="Proteomes" id="UP001190825">
    <property type="component" value="Unassembled WGS sequence"/>
</dbReference>
<organism evidence="1 2">
    <name type="scientific">Sinorhizobium medicae</name>
    <dbReference type="NCBI Taxonomy" id="110321"/>
    <lineage>
        <taxon>Bacteria</taxon>
        <taxon>Pseudomonadati</taxon>
        <taxon>Pseudomonadota</taxon>
        <taxon>Alphaproteobacteria</taxon>
        <taxon>Hyphomicrobiales</taxon>
        <taxon>Rhizobiaceae</taxon>
        <taxon>Sinorhizobium/Ensifer group</taxon>
        <taxon>Sinorhizobium</taxon>
    </lineage>
</organism>
<proteinExistence type="predicted"/>
<evidence type="ECO:0000313" key="2">
    <source>
        <dbReference type="Proteomes" id="UP001190825"/>
    </source>
</evidence>
<evidence type="ECO:0008006" key="3">
    <source>
        <dbReference type="Google" id="ProtNLM"/>
    </source>
</evidence>
<reference evidence="1 2" key="1">
    <citation type="journal article" date="2018" name="FEMS Microbiol. Ecol.">
        <title>Co-invading symbiotic mutualists of Medicago polymorpha retain high ancestral diversity and contain diverse accessory genomes.</title>
        <authorList>
            <person name="Porter S.S."/>
            <person name="Faber-Hammond J.J."/>
            <person name="Friesen M.L."/>
        </authorList>
    </citation>
    <scope>NUCLEOTIDE SEQUENCE [LARGE SCALE GENOMIC DNA]</scope>
    <source>
        <strain evidence="1 2">Str16</strain>
    </source>
</reference>
<dbReference type="RefSeq" id="WP_101780142.1">
    <property type="nucleotide sequence ID" value="NZ_CP140895.1"/>
</dbReference>
<comment type="caution">
    <text evidence="1">The sequence shown here is derived from an EMBL/GenBank/DDBJ whole genome shotgun (WGS) entry which is preliminary data.</text>
</comment>
<keyword evidence="2" id="KW-1185">Reference proteome</keyword>